<dbReference type="InterPro" id="IPR013112">
    <property type="entry name" value="FAD-bd_8"/>
</dbReference>
<dbReference type="InterPro" id="IPR013130">
    <property type="entry name" value="Fe3_Rdtase_TM_dom"/>
</dbReference>
<gene>
    <name evidence="16" type="primary">CFL1</name>
    <name evidence="16" type="ORF">CAAN4_E05226</name>
</gene>
<dbReference type="InterPro" id="IPR039261">
    <property type="entry name" value="FNR_nucleotide-bd"/>
</dbReference>
<evidence type="ECO:0000256" key="5">
    <source>
        <dbReference type="ARBA" id="ARBA00022692"/>
    </source>
</evidence>
<feature type="chain" id="PRO_5047279057" evidence="14">
    <location>
        <begin position="20"/>
        <end position="723"/>
    </location>
</feature>
<keyword evidence="10" id="KW-0406">Ion transport</keyword>
<dbReference type="InterPro" id="IPR013121">
    <property type="entry name" value="Fe_red_NAD-bd_6"/>
</dbReference>
<evidence type="ECO:0000256" key="14">
    <source>
        <dbReference type="SAM" id="SignalP"/>
    </source>
</evidence>
<dbReference type="PANTHER" id="PTHR32361">
    <property type="entry name" value="FERRIC/CUPRIC REDUCTASE TRANSMEMBRANE COMPONENT"/>
    <property type="match status" value="1"/>
</dbReference>
<keyword evidence="8 13" id="KW-1133">Transmembrane helix</keyword>
<dbReference type="SFLD" id="SFLDG01168">
    <property type="entry name" value="Ferric_reductase_subgroup_(FRE"/>
    <property type="match status" value="1"/>
</dbReference>
<dbReference type="Proteomes" id="UP001497600">
    <property type="component" value="Chromosome E"/>
</dbReference>
<evidence type="ECO:0000256" key="7">
    <source>
        <dbReference type="ARBA" id="ARBA00022982"/>
    </source>
</evidence>
<feature type="transmembrane region" description="Helical" evidence="13">
    <location>
        <begin position="347"/>
        <end position="369"/>
    </location>
</feature>
<dbReference type="InterPro" id="IPR017927">
    <property type="entry name" value="FAD-bd_FR_type"/>
</dbReference>
<evidence type="ECO:0000256" key="4">
    <source>
        <dbReference type="ARBA" id="ARBA00022630"/>
    </source>
</evidence>
<evidence type="ECO:0000259" key="15">
    <source>
        <dbReference type="PROSITE" id="PS51384"/>
    </source>
</evidence>
<dbReference type="CDD" id="cd06186">
    <property type="entry name" value="NOX_Duox_like_FAD_NADP"/>
    <property type="match status" value="1"/>
</dbReference>
<evidence type="ECO:0000256" key="2">
    <source>
        <dbReference type="ARBA" id="ARBA00006278"/>
    </source>
</evidence>
<dbReference type="Pfam" id="PF08022">
    <property type="entry name" value="FAD_binding_8"/>
    <property type="match status" value="1"/>
</dbReference>
<accession>A0ABP0ECE9</accession>
<reference evidence="16 17" key="1">
    <citation type="submission" date="2024-01" db="EMBL/GenBank/DDBJ databases">
        <authorList>
            <consortium name="Genoscope - CEA"/>
            <person name="William W."/>
        </authorList>
    </citation>
    <scope>NUCLEOTIDE SEQUENCE [LARGE SCALE GENOMIC DNA]</scope>
    <source>
        <strain evidence="16 17">29B2s-10</strain>
    </source>
</reference>
<feature type="transmembrane region" description="Helical" evidence="13">
    <location>
        <begin position="376"/>
        <end position="394"/>
    </location>
</feature>
<dbReference type="Pfam" id="PF01794">
    <property type="entry name" value="Ferric_reduct"/>
    <property type="match status" value="1"/>
</dbReference>
<keyword evidence="9" id="KW-0560">Oxidoreductase</keyword>
<keyword evidence="3" id="KW-0813">Transport</keyword>
<dbReference type="EMBL" id="OZ004257">
    <property type="protein sequence ID" value="CAK7907384.1"/>
    <property type="molecule type" value="Genomic_DNA"/>
</dbReference>
<protein>
    <submittedName>
        <fullName evidence="16">Ferric/cupric reductase transmembrane component 1</fullName>
    </submittedName>
</protein>
<dbReference type="Pfam" id="PF08030">
    <property type="entry name" value="NAD_binding_6"/>
    <property type="match status" value="1"/>
</dbReference>
<keyword evidence="17" id="KW-1185">Reference proteome</keyword>
<feature type="domain" description="FAD-binding FR-type" evidence="15">
    <location>
        <begin position="410"/>
        <end position="531"/>
    </location>
</feature>
<sequence>MRNTILYFPFVFATALCHGLKGAPYARYGSEIINLYSCNLQMMHTVSFCSDPLDAGFACSCKNSNALATLAGCFNNGKKPVISEATLALCEKNYLSPVSVEQFQEAYINFTLRAKTIDEIPGFNLSIPVDVPIRLDPEIVSLYKRAYRQFLGNYDNSLYYGSGMLGFWLLVFLVVAVSHWSKLLFPGVVKYFTGPTSNILRKYITLPATGRRRRTNEKPLWKVFDFLVPSRKETIIIFLFTCLTIFCNSHNIVYIKNDPIFTKKSDVLLRYTADRTGITASIIMPLLVLFAGRNNFLQWLTGWNFAVYISFHRWIARIVFALVFVHAVTFSFALGTKYYAEDMKETYLVWGTLATVAGGIIMVQGLMALRRRWYEIFLIIHIIMAALFIGGSWIHVDELGYVWFYYAATAVWAFDRLVRILRLVTFGCPESEVSFLSDETLKVVVPKPKYWRAIPGGHAFVHFLRPSCFWQSHPFTFTTSTSQETENSIVLYCKVKGGVTHGLYQYLATHPGKRTTIRVSLEGPYGESTPAKRYDSAVFVAGGNGIPGIYSEIYDLALKQQENSDKILKLFWVVREYKSLYWFYEELLALKSTKIECTVFVTQPDSESCINEFASRMVQKFSDTESEDKSDSYKEKITEEGSVDIRRIVHQIHNELNHINFVEGRPCMDSVVKQEIEDSPGSVAFIVCGHPLMVDDLRYSVAHSLDYAKGKRVDFFEQLQVWA</sequence>
<keyword evidence="6" id="KW-0274">FAD</keyword>
<evidence type="ECO:0000256" key="13">
    <source>
        <dbReference type="SAM" id="Phobius"/>
    </source>
</evidence>
<keyword evidence="12" id="KW-0325">Glycoprotein</keyword>
<evidence type="ECO:0000256" key="11">
    <source>
        <dbReference type="ARBA" id="ARBA00023136"/>
    </source>
</evidence>
<dbReference type="Gene3D" id="3.40.50.80">
    <property type="entry name" value="Nucleotide-binding domain of ferredoxin-NADP reductase (FNR) module"/>
    <property type="match status" value="1"/>
</dbReference>
<evidence type="ECO:0000256" key="12">
    <source>
        <dbReference type="ARBA" id="ARBA00023180"/>
    </source>
</evidence>
<comment type="subcellular location">
    <subcellularLocation>
        <location evidence="1">Membrane</location>
        <topology evidence="1">Multi-pass membrane protein</topology>
    </subcellularLocation>
</comment>
<dbReference type="PROSITE" id="PS51384">
    <property type="entry name" value="FAD_FR"/>
    <property type="match status" value="1"/>
</dbReference>
<evidence type="ECO:0000256" key="3">
    <source>
        <dbReference type="ARBA" id="ARBA00022448"/>
    </source>
</evidence>
<evidence type="ECO:0000313" key="17">
    <source>
        <dbReference type="Proteomes" id="UP001497600"/>
    </source>
</evidence>
<name>A0ABP0ECE9_9ASCO</name>
<evidence type="ECO:0000256" key="9">
    <source>
        <dbReference type="ARBA" id="ARBA00023002"/>
    </source>
</evidence>
<proteinExistence type="inferred from homology"/>
<dbReference type="SUPFAM" id="SSF52343">
    <property type="entry name" value="Ferredoxin reductase-like, C-terminal NADP-linked domain"/>
    <property type="match status" value="1"/>
</dbReference>
<evidence type="ECO:0000256" key="8">
    <source>
        <dbReference type="ARBA" id="ARBA00022989"/>
    </source>
</evidence>
<evidence type="ECO:0000256" key="6">
    <source>
        <dbReference type="ARBA" id="ARBA00022827"/>
    </source>
</evidence>
<keyword evidence="5 13" id="KW-0812">Transmembrane</keyword>
<keyword evidence="4" id="KW-0285">Flavoprotein</keyword>
<feature type="signal peptide" evidence="14">
    <location>
        <begin position="1"/>
        <end position="19"/>
    </location>
</feature>
<organism evidence="16 17">
    <name type="scientific">[Candida] anglica</name>
    <dbReference type="NCBI Taxonomy" id="148631"/>
    <lineage>
        <taxon>Eukaryota</taxon>
        <taxon>Fungi</taxon>
        <taxon>Dikarya</taxon>
        <taxon>Ascomycota</taxon>
        <taxon>Saccharomycotina</taxon>
        <taxon>Pichiomycetes</taxon>
        <taxon>Debaryomycetaceae</taxon>
        <taxon>Kurtzmaniella</taxon>
    </lineage>
</organism>
<keyword evidence="14" id="KW-0732">Signal</keyword>
<evidence type="ECO:0000256" key="1">
    <source>
        <dbReference type="ARBA" id="ARBA00004141"/>
    </source>
</evidence>
<feature type="transmembrane region" description="Helical" evidence="13">
    <location>
        <begin position="158"/>
        <end position="177"/>
    </location>
</feature>
<feature type="transmembrane region" description="Helical" evidence="13">
    <location>
        <begin position="314"/>
        <end position="335"/>
    </location>
</feature>
<feature type="transmembrane region" description="Helical" evidence="13">
    <location>
        <begin position="235"/>
        <end position="255"/>
    </location>
</feature>
<feature type="transmembrane region" description="Helical" evidence="13">
    <location>
        <begin position="275"/>
        <end position="293"/>
    </location>
</feature>
<dbReference type="SFLD" id="SFLDS00052">
    <property type="entry name" value="Ferric_Reductase_Domain"/>
    <property type="match status" value="1"/>
</dbReference>
<dbReference type="PANTHER" id="PTHR32361:SF9">
    <property type="entry name" value="FERRIC REDUCTASE TRANSMEMBRANE COMPONENT 3-RELATED"/>
    <property type="match status" value="1"/>
</dbReference>
<keyword evidence="7" id="KW-0249">Electron transport</keyword>
<dbReference type="InterPro" id="IPR051410">
    <property type="entry name" value="Ferric/Cupric_Reductase"/>
</dbReference>
<evidence type="ECO:0000313" key="16">
    <source>
        <dbReference type="EMBL" id="CAK7907384.1"/>
    </source>
</evidence>
<feature type="transmembrane region" description="Helical" evidence="13">
    <location>
        <begin position="400"/>
        <end position="418"/>
    </location>
</feature>
<comment type="similarity">
    <text evidence="2">Belongs to the ferric reductase (FRE) family.</text>
</comment>
<evidence type="ECO:0000256" key="10">
    <source>
        <dbReference type="ARBA" id="ARBA00023065"/>
    </source>
</evidence>
<keyword evidence="11 13" id="KW-0472">Membrane</keyword>